<dbReference type="Proteomes" id="UP001462640">
    <property type="component" value="Unassembled WGS sequence"/>
</dbReference>
<dbReference type="GO" id="GO:0016757">
    <property type="term" value="F:glycosyltransferase activity"/>
    <property type="evidence" value="ECO:0007669"/>
    <property type="project" value="UniProtKB-KW"/>
</dbReference>
<dbReference type="SUPFAM" id="SSF53756">
    <property type="entry name" value="UDP-Glycosyltransferase/glycogen phosphorylase"/>
    <property type="match status" value="1"/>
</dbReference>
<dbReference type="Pfam" id="PF00534">
    <property type="entry name" value="Glycos_transf_1"/>
    <property type="match status" value="1"/>
</dbReference>
<keyword evidence="1 3" id="KW-0808">Transferase</keyword>
<evidence type="ECO:0000256" key="1">
    <source>
        <dbReference type="ARBA" id="ARBA00022679"/>
    </source>
</evidence>
<dbReference type="RefSeq" id="WP_347613715.1">
    <property type="nucleotide sequence ID" value="NZ_JBDPZC010000033.1"/>
</dbReference>
<proteinExistence type="predicted"/>
<organism evidence="3 4">
    <name type="scientific">Roseateles flavus</name>
    <dbReference type="NCBI Taxonomy" id="3149041"/>
    <lineage>
        <taxon>Bacteria</taxon>
        <taxon>Pseudomonadati</taxon>
        <taxon>Pseudomonadota</taxon>
        <taxon>Betaproteobacteria</taxon>
        <taxon>Burkholderiales</taxon>
        <taxon>Sphaerotilaceae</taxon>
        <taxon>Roseateles</taxon>
    </lineage>
</organism>
<dbReference type="Gene3D" id="3.40.50.2000">
    <property type="entry name" value="Glycogen Phosphorylase B"/>
    <property type="match status" value="1"/>
</dbReference>
<feature type="domain" description="Glycosyl transferase family 1" evidence="2">
    <location>
        <begin position="3"/>
        <end position="127"/>
    </location>
</feature>
<sequence length="161" mass="17590">VQREHRNAHVVIVGGDDVSYGARPKDAKNWREKMLAEVGSQLDPTRTHFMGKLPYADYKRVLQVSSAHVYLTYPFVLSWSCLEAMATGCYVVGSDTAPVREVLDPGAEGPRGMLVDGLKPEAVRGGLAQMPIFSQGSGDQQLRSVAAARKYGKTFSKISMC</sequence>
<keyword evidence="3" id="KW-0328">Glycosyltransferase</keyword>
<evidence type="ECO:0000259" key="2">
    <source>
        <dbReference type="Pfam" id="PF00534"/>
    </source>
</evidence>
<accession>A0ABV0GLK6</accession>
<gene>
    <name evidence="3" type="ORF">ABDJ40_24515</name>
</gene>
<reference evidence="3 4" key="1">
    <citation type="submission" date="2024-05" db="EMBL/GenBank/DDBJ databases">
        <title>Roseateles sp. 2.12 16S ribosomal RNA gene Genome sequencing and assembly.</title>
        <authorList>
            <person name="Woo H."/>
        </authorList>
    </citation>
    <scope>NUCLEOTIDE SEQUENCE [LARGE SCALE GENOMIC DNA]</scope>
    <source>
        <strain evidence="3 4">2.12</strain>
    </source>
</reference>
<evidence type="ECO:0000313" key="4">
    <source>
        <dbReference type="Proteomes" id="UP001462640"/>
    </source>
</evidence>
<dbReference type="PANTHER" id="PTHR46401">
    <property type="entry name" value="GLYCOSYLTRANSFERASE WBBK-RELATED"/>
    <property type="match status" value="1"/>
</dbReference>
<feature type="non-terminal residue" evidence="3">
    <location>
        <position position="1"/>
    </location>
</feature>
<keyword evidence="4" id="KW-1185">Reference proteome</keyword>
<comment type="caution">
    <text evidence="3">The sequence shown here is derived from an EMBL/GenBank/DDBJ whole genome shotgun (WGS) entry which is preliminary data.</text>
</comment>
<dbReference type="EC" id="2.4.-.-" evidence="3"/>
<protein>
    <submittedName>
        <fullName evidence="3">Glycosyltransferase</fullName>
        <ecNumber evidence="3">2.4.-.-</ecNumber>
    </submittedName>
</protein>
<dbReference type="InterPro" id="IPR001296">
    <property type="entry name" value="Glyco_trans_1"/>
</dbReference>
<name>A0ABV0GLK6_9BURK</name>
<evidence type="ECO:0000313" key="3">
    <source>
        <dbReference type="EMBL" id="MEO3715945.1"/>
    </source>
</evidence>
<dbReference type="PANTHER" id="PTHR46401:SF2">
    <property type="entry name" value="GLYCOSYLTRANSFERASE WBBK-RELATED"/>
    <property type="match status" value="1"/>
</dbReference>
<dbReference type="EMBL" id="JBDPZC010000033">
    <property type="protein sequence ID" value="MEO3715945.1"/>
    <property type="molecule type" value="Genomic_DNA"/>
</dbReference>